<dbReference type="STRING" id="1346.BMF34_07375"/>
<dbReference type="SMART" id="SM01234">
    <property type="entry name" value="Haemolytic"/>
    <property type="match status" value="1"/>
</dbReference>
<dbReference type="EMBL" id="CP007586">
    <property type="protein sequence ID" value="AHY16266.1"/>
    <property type="molecule type" value="Genomic_DNA"/>
</dbReference>
<dbReference type="KEGG" id="sio:DW64_07330"/>
<gene>
    <name evidence="3" type="ORF">DIY07_07525</name>
    <name evidence="2" type="ORF">DQ08_07345</name>
</gene>
<dbReference type="AlphaFoldDB" id="A0A3L8GFG9"/>
<dbReference type="Pfam" id="PF01809">
    <property type="entry name" value="YidD"/>
    <property type="match status" value="1"/>
</dbReference>
<comment type="similarity">
    <text evidence="1">Belongs to the UPF0161 family.</text>
</comment>
<evidence type="ECO:0000313" key="5">
    <source>
        <dbReference type="Proteomes" id="UP000269148"/>
    </source>
</evidence>
<dbReference type="KEGG" id="siz:SI82_07455"/>
<dbReference type="Proteomes" id="UP000269148">
    <property type="component" value="Unassembled WGS sequence"/>
</dbReference>
<sequence length="79" mass="9089">MKNLLIWLVKVYQKSISPLFPGTCRYRPTCSTYMIMALEKHGLKGLLMGIARILRCHPFVEGGEDPVPDKFTLKRHKKS</sequence>
<evidence type="ECO:0000313" key="4">
    <source>
        <dbReference type="Proteomes" id="UP000025245"/>
    </source>
</evidence>
<dbReference type="HAMAP" id="MF_00386">
    <property type="entry name" value="UPF0161_YidD"/>
    <property type="match status" value="1"/>
</dbReference>
<dbReference type="KEGG" id="siq:DQ08_07345"/>
<reference evidence="2 4" key="1">
    <citation type="journal article" date="2014" name="Genome Announc.">
        <title>Complete Genome Sequence of a Virulent Strain, Streptococcus iniae ISET0901, Isolated from Diseased Tilapia.</title>
        <authorList>
            <person name="Pridgeon J.W."/>
            <person name="Zhang D."/>
            <person name="Zhang L."/>
        </authorList>
    </citation>
    <scope>NUCLEOTIDE SEQUENCE [LARGE SCALE GENOMIC DNA]</scope>
    <source>
        <strain evidence="2 4">ISET0901</strain>
    </source>
</reference>
<dbReference type="GO" id="GO:0005886">
    <property type="term" value="C:plasma membrane"/>
    <property type="evidence" value="ECO:0007669"/>
    <property type="project" value="UniProtKB-SubCell"/>
</dbReference>
<dbReference type="PANTHER" id="PTHR33383">
    <property type="entry name" value="MEMBRANE PROTEIN INSERTION EFFICIENCY FACTOR-RELATED"/>
    <property type="match status" value="1"/>
</dbReference>
<dbReference type="InterPro" id="IPR002696">
    <property type="entry name" value="Membr_insert_effic_factor_YidD"/>
</dbReference>
<keyword evidence="1" id="KW-1003">Cell membrane</keyword>
<name>A0A3L8GFG9_STRIN</name>
<organism evidence="3 5">
    <name type="scientific">Streptococcus iniae</name>
    <name type="common">Streptococcus shiloi</name>
    <dbReference type="NCBI Taxonomy" id="1346"/>
    <lineage>
        <taxon>Bacteria</taxon>
        <taxon>Bacillati</taxon>
        <taxon>Bacillota</taxon>
        <taxon>Bacilli</taxon>
        <taxon>Lactobacillales</taxon>
        <taxon>Streptococcaceae</taxon>
        <taxon>Streptococcus</taxon>
    </lineage>
</organism>
<dbReference type="EMBL" id="QLQD01000066">
    <property type="protein sequence ID" value="RLU55950.1"/>
    <property type="molecule type" value="Genomic_DNA"/>
</dbReference>
<evidence type="ECO:0000313" key="2">
    <source>
        <dbReference type="EMBL" id="AHY16266.1"/>
    </source>
</evidence>
<dbReference type="OrthoDB" id="9801753at2"/>
<keyword evidence="1" id="KW-0472">Membrane</keyword>
<reference evidence="3 5" key="2">
    <citation type="submission" date="2018-06" db="EMBL/GenBank/DDBJ databases">
        <title>Mutators as drivers of adaptation in pathogenic bacteria and a risk factor for host jumps and vaccine escape.</title>
        <authorList>
            <person name="Barnes A.C."/>
            <person name="Silayeva O."/>
        </authorList>
    </citation>
    <scope>NUCLEOTIDE SEQUENCE [LARGE SCALE GENOMIC DNA]</scope>
    <source>
        <strain evidence="3 5">QMA0445</strain>
    </source>
</reference>
<evidence type="ECO:0000313" key="3">
    <source>
        <dbReference type="EMBL" id="RLU55950.1"/>
    </source>
</evidence>
<dbReference type="NCBIfam" id="TIGR00278">
    <property type="entry name" value="membrane protein insertion efficiency factor YidD"/>
    <property type="match status" value="1"/>
</dbReference>
<keyword evidence="4" id="KW-1185">Reference proteome</keyword>
<comment type="function">
    <text evidence="1">Could be involved in insertion of integral membrane proteins into the membrane.</text>
</comment>
<evidence type="ECO:0000256" key="1">
    <source>
        <dbReference type="HAMAP-Rule" id="MF_00386"/>
    </source>
</evidence>
<accession>A0A3L8GFG9</accession>
<dbReference type="PANTHER" id="PTHR33383:SF1">
    <property type="entry name" value="MEMBRANE PROTEIN INSERTION EFFICIENCY FACTOR-RELATED"/>
    <property type="match status" value="1"/>
</dbReference>
<protein>
    <recommendedName>
        <fullName evidence="1">Putative membrane protein insertion efficiency factor</fullName>
    </recommendedName>
</protein>
<proteinExistence type="inferred from homology"/>
<comment type="subcellular location">
    <subcellularLocation>
        <location evidence="1">Cell membrane</location>
        <topology evidence="1">Peripheral membrane protein</topology>
        <orientation evidence="1">Cytoplasmic side</orientation>
    </subcellularLocation>
</comment>
<dbReference type="Proteomes" id="UP000025245">
    <property type="component" value="Chromosome"/>
</dbReference>